<feature type="domain" description="Peptidase S54 rhomboid" evidence="6">
    <location>
        <begin position="60"/>
        <end position="199"/>
    </location>
</feature>
<keyword evidence="2 5" id="KW-0812">Transmembrane</keyword>
<dbReference type="AlphaFoldDB" id="A0A348WJE1"/>
<gene>
    <name evidence="7" type="ORF">DCS45_22670</name>
</gene>
<evidence type="ECO:0000256" key="5">
    <source>
        <dbReference type="SAM" id="Phobius"/>
    </source>
</evidence>
<feature type="transmembrane region" description="Helical" evidence="5">
    <location>
        <begin position="157"/>
        <end position="175"/>
    </location>
</feature>
<evidence type="ECO:0000256" key="2">
    <source>
        <dbReference type="ARBA" id="ARBA00022692"/>
    </source>
</evidence>
<organism evidence="7 8">
    <name type="scientific">Roseovarius nubinhibens</name>
    <dbReference type="NCBI Taxonomy" id="314263"/>
    <lineage>
        <taxon>Bacteria</taxon>
        <taxon>Pseudomonadati</taxon>
        <taxon>Pseudomonadota</taxon>
        <taxon>Alphaproteobacteria</taxon>
        <taxon>Rhodobacterales</taxon>
        <taxon>Roseobacteraceae</taxon>
        <taxon>Roseovarius</taxon>
    </lineage>
</organism>
<evidence type="ECO:0000256" key="3">
    <source>
        <dbReference type="ARBA" id="ARBA00022989"/>
    </source>
</evidence>
<keyword evidence="4 5" id="KW-0472">Membrane</keyword>
<sequence length="214" mass="23472">MVVALFLMILGFEAAYTLGSQGIVGGPQAVGWRQAAIQTYAYNADIQRWMLANGIYPFEHVIRYITYPFVHASFTHAAFAGVILLAMGKFVGEVFRQWAVAAVFAGSAIFGALAHGMVAHEQPWLMGAYPGVYGLIGSFTYLMWLRLGELGERQMRAFSLIGFLMGLQLLFALLFGGDSMWIADVAGFCFGFALSFFVAPGGWTKIRAKLQQRG</sequence>
<comment type="subcellular location">
    <subcellularLocation>
        <location evidence="1">Membrane</location>
        <topology evidence="1">Multi-pass membrane protein</topology>
    </subcellularLocation>
</comment>
<feature type="transmembrane region" description="Helical" evidence="5">
    <location>
        <begin position="98"/>
        <end position="118"/>
    </location>
</feature>
<accession>A0A348WJE1</accession>
<evidence type="ECO:0000259" key="6">
    <source>
        <dbReference type="Pfam" id="PF01694"/>
    </source>
</evidence>
<proteinExistence type="predicted"/>
<evidence type="ECO:0000313" key="8">
    <source>
        <dbReference type="Proteomes" id="UP000264719"/>
    </source>
</evidence>
<keyword evidence="7" id="KW-0645">Protease</keyword>
<dbReference type="Pfam" id="PF01694">
    <property type="entry name" value="Rhomboid"/>
    <property type="match status" value="1"/>
</dbReference>
<keyword evidence="3 5" id="KW-1133">Transmembrane helix</keyword>
<keyword evidence="7" id="KW-0378">Hydrolase</keyword>
<evidence type="ECO:0000256" key="1">
    <source>
        <dbReference type="ARBA" id="ARBA00004141"/>
    </source>
</evidence>
<dbReference type="Gene3D" id="1.20.1540.10">
    <property type="entry name" value="Rhomboid-like"/>
    <property type="match status" value="1"/>
</dbReference>
<dbReference type="GO" id="GO:0016020">
    <property type="term" value="C:membrane"/>
    <property type="evidence" value="ECO:0007669"/>
    <property type="project" value="UniProtKB-SubCell"/>
</dbReference>
<comment type="caution">
    <text evidence="7">The sequence shown here is derived from an EMBL/GenBank/DDBJ whole genome shotgun (WGS) entry which is preliminary data.</text>
</comment>
<dbReference type="Proteomes" id="UP000264719">
    <property type="component" value="Unassembled WGS sequence"/>
</dbReference>
<dbReference type="SUPFAM" id="SSF144091">
    <property type="entry name" value="Rhomboid-like"/>
    <property type="match status" value="1"/>
</dbReference>
<feature type="transmembrane region" description="Helical" evidence="5">
    <location>
        <begin position="124"/>
        <end position="145"/>
    </location>
</feature>
<dbReference type="InterPro" id="IPR035952">
    <property type="entry name" value="Rhomboid-like_sf"/>
</dbReference>
<dbReference type="EMBL" id="DMVW01000220">
    <property type="protein sequence ID" value="HAR54653.1"/>
    <property type="molecule type" value="Genomic_DNA"/>
</dbReference>
<dbReference type="GO" id="GO:0004252">
    <property type="term" value="F:serine-type endopeptidase activity"/>
    <property type="evidence" value="ECO:0007669"/>
    <property type="project" value="InterPro"/>
</dbReference>
<feature type="transmembrane region" description="Helical" evidence="5">
    <location>
        <begin position="64"/>
        <end position="86"/>
    </location>
</feature>
<name>A0A348WJE1_9RHOB</name>
<evidence type="ECO:0000256" key="4">
    <source>
        <dbReference type="ARBA" id="ARBA00023136"/>
    </source>
</evidence>
<dbReference type="InterPro" id="IPR022764">
    <property type="entry name" value="Peptidase_S54_rhomboid_dom"/>
</dbReference>
<evidence type="ECO:0000313" key="7">
    <source>
        <dbReference type="EMBL" id="HAR54653.1"/>
    </source>
</evidence>
<reference evidence="7 8" key="1">
    <citation type="journal article" date="2018" name="Nat. Biotechnol.">
        <title>A standardized bacterial taxonomy based on genome phylogeny substantially revises the tree of life.</title>
        <authorList>
            <person name="Parks D.H."/>
            <person name="Chuvochina M."/>
            <person name="Waite D.W."/>
            <person name="Rinke C."/>
            <person name="Skarshewski A."/>
            <person name="Chaumeil P.A."/>
            <person name="Hugenholtz P."/>
        </authorList>
    </citation>
    <scope>NUCLEOTIDE SEQUENCE [LARGE SCALE GENOMIC DNA]</scope>
    <source>
        <strain evidence="7">UBA9169</strain>
    </source>
</reference>
<dbReference type="GO" id="GO:0006508">
    <property type="term" value="P:proteolysis"/>
    <property type="evidence" value="ECO:0007669"/>
    <property type="project" value="UniProtKB-KW"/>
</dbReference>
<protein>
    <submittedName>
        <fullName evidence="7">Rhomboid family intramembrane serine protease</fullName>
    </submittedName>
</protein>
<feature type="transmembrane region" description="Helical" evidence="5">
    <location>
        <begin position="181"/>
        <end position="203"/>
    </location>
</feature>